<dbReference type="Pfam" id="PF02080">
    <property type="entry name" value="TrkA_C"/>
    <property type="match status" value="1"/>
</dbReference>
<comment type="subcellular location">
    <subcellularLocation>
        <location evidence="1">Cell membrane</location>
        <topology evidence="1">Multi-pass membrane protein</topology>
    </subcellularLocation>
</comment>
<evidence type="ECO:0000259" key="4">
    <source>
        <dbReference type="PROSITE" id="PS51202"/>
    </source>
</evidence>
<dbReference type="Pfam" id="PF07885">
    <property type="entry name" value="Ion_trans_2"/>
    <property type="match status" value="1"/>
</dbReference>
<dbReference type="SUPFAM" id="SSF51735">
    <property type="entry name" value="NAD(P)-binding Rossmann-fold domains"/>
    <property type="match status" value="1"/>
</dbReference>
<dbReference type="InterPro" id="IPR036721">
    <property type="entry name" value="RCK_C_sf"/>
</dbReference>
<keyword evidence="2" id="KW-0472">Membrane</keyword>
<feature type="domain" description="RCK N-terminal" evidence="3">
    <location>
        <begin position="117"/>
        <end position="235"/>
    </location>
</feature>
<dbReference type="PROSITE" id="PS51202">
    <property type="entry name" value="RCK_C"/>
    <property type="match status" value="1"/>
</dbReference>
<comment type="caution">
    <text evidence="5">The sequence shown here is derived from an EMBL/GenBank/DDBJ whole genome shotgun (WGS) entry which is preliminary data.</text>
</comment>
<keyword evidence="5" id="KW-0813">Transport</keyword>
<evidence type="ECO:0000259" key="3">
    <source>
        <dbReference type="PROSITE" id="PS51201"/>
    </source>
</evidence>
<keyword evidence="5" id="KW-0406">Ion transport</keyword>
<keyword evidence="5" id="KW-0407">Ion channel</keyword>
<dbReference type="GO" id="GO:0008324">
    <property type="term" value="F:monoatomic cation transmembrane transporter activity"/>
    <property type="evidence" value="ECO:0007669"/>
    <property type="project" value="InterPro"/>
</dbReference>
<dbReference type="Gene3D" id="1.10.287.70">
    <property type="match status" value="1"/>
</dbReference>
<dbReference type="EMBL" id="QQWG01000016">
    <property type="protein sequence ID" value="RRG19877.1"/>
    <property type="molecule type" value="Genomic_DNA"/>
</dbReference>
<gene>
    <name evidence="5" type="ORF">DWB61_14130</name>
</gene>
<dbReference type="OrthoDB" id="9781411at2"/>
<protein>
    <submittedName>
        <fullName evidence="5">Potassium channel protein</fullName>
    </submittedName>
</protein>
<dbReference type="AlphaFoldDB" id="A0A425XYJ2"/>
<keyword evidence="2" id="KW-1133">Transmembrane helix</keyword>
<proteinExistence type="predicted"/>
<dbReference type="InterPro" id="IPR003148">
    <property type="entry name" value="RCK_N"/>
</dbReference>
<dbReference type="GO" id="GO:0005886">
    <property type="term" value="C:plasma membrane"/>
    <property type="evidence" value="ECO:0007669"/>
    <property type="project" value="UniProtKB-SubCell"/>
</dbReference>
<dbReference type="Pfam" id="PF02254">
    <property type="entry name" value="TrkA_N"/>
    <property type="match status" value="1"/>
</dbReference>
<name>A0A425XYJ2_9BACT</name>
<evidence type="ECO:0000313" key="5">
    <source>
        <dbReference type="EMBL" id="RRG19877.1"/>
    </source>
</evidence>
<dbReference type="Gene3D" id="3.30.70.1450">
    <property type="entry name" value="Regulator of K+ conductance, C-terminal domain"/>
    <property type="match status" value="1"/>
</dbReference>
<dbReference type="InterPro" id="IPR036291">
    <property type="entry name" value="NAD(P)-bd_dom_sf"/>
</dbReference>
<feature type="transmembrane region" description="Helical" evidence="2">
    <location>
        <begin position="15"/>
        <end position="34"/>
    </location>
</feature>
<dbReference type="InterPro" id="IPR050721">
    <property type="entry name" value="Trk_Ktr_HKT_K-transport"/>
</dbReference>
<dbReference type="GO" id="GO:0006813">
    <property type="term" value="P:potassium ion transport"/>
    <property type="evidence" value="ECO:0007669"/>
    <property type="project" value="InterPro"/>
</dbReference>
<evidence type="ECO:0000256" key="1">
    <source>
        <dbReference type="ARBA" id="ARBA00004651"/>
    </source>
</evidence>
<feature type="transmembrane region" description="Helical" evidence="2">
    <location>
        <begin position="41"/>
        <end position="59"/>
    </location>
</feature>
<dbReference type="InterPro" id="IPR013099">
    <property type="entry name" value="K_chnl_dom"/>
</dbReference>
<dbReference type="Proteomes" id="UP000285794">
    <property type="component" value="Unassembled WGS sequence"/>
</dbReference>
<keyword evidence="2" id="KW-0812">Transmembrane</keyword>
<reference evidence="5 6" key="1">
    <citation type="submission" date="2018-07" db="EMBL/GenBank/DDBJ databases">
        <title>Draft genome sequence of Ancylomarina sp. M1P.</title>
        <authorList>
            <person name="Yadav S."/>
            <person name="Villanueva L."/>
            <person name="Damste J.S.S."/>
        </authorList>
    </citation>
    <scope>NUCLEOTIDE SEQUENCE [LARGE SCALE GENOMIC DNA]</scope>
    <source>
        <strain evidence="5 6">M1P</strain>
    </source>
</reference>
<feature type="domain" description="RCK C-terminal" evidence="4">
    <location>
        <begin position="257"/>
        <end position="344"/>
    </location>
</feature>
<dbReference type="InterPro" id="IPR006037">
    <property type="entry name" value="RCK_C"/>
</dbReference>
<dbReference type="RefSeq" id="WP_125031533.1">
    <property type="nucleotide sequence ID" value="NZ_JAPXVP010000014.1"/>
</dbReference>
<dbReference type="SUPFAM" id="SSF116726">
    <property type="entry name" value="TrkA C-terminal domain-like"/>
    <property type="match status" value="1"/>
</dbReference>
<dbReference type="PANTHER" id="PTHR43833:SF9">
    <property type="entry name" value="POTASSIUM CHANNEL PROTEIN YUGO-RELATED"/>
    <property type="match status" value="1"/>
</dbReference>
<accession>A0A425XYJ2</accession>
<dbReference type="PANTHER" id="PTHR43833">
    <property type="entry name" value="POTASSIUM CHANNEL PROTEIN 2-RELATED-RELATED"/>
    <property type="match status" value="1"/>
</dbReference>
<dbReference type="PROSITE" id="PS51201">
    <property type="entry name" value="RCK_N"/>
    <property type="match status" value="1"/>
</dbReference>
<evidence type="ECO:0000256" key="2">
    <source>
        <dbReference type="SAM" id="Phobius"/>
    </source>
</evidence>
<organism evidence="5 6">
    <name type="scientific">Ancylomarina euxinus</name>
    <dbReference type="NCBI Taxonomy" id="2283627"/>
    <lineage>
        <taxon>Bacteria</taxon>
        <taxon>Pseudomonadati</taxon>
        <taxon>Bacteroidota</taxon>
        <taxon>Bacteroidia</taxon>
        <taxon>Marinilabiliales</taxon>
        <taxon>Marinifilaceae</taxon>
        <taxon>Ancylomarina</taxon>
    </lineage>
</organism>
<dbReference type="SUPFAM" id="SSF81324">
    <property type="entry name" value="Voltage-gated potassium channels"/>
    <property type="match status" value="1"/>
</dbReference>
<evidence type="ECO:0000313" key="6">
    <source>
        <dbReference type="Proteomes" id="UP000285794"/>
    </source>
</evidence>
<sequence length="346" mass="38564">MSLKGRKVWEENVKTLSFALILMFIVIGIGTIGYMQLNKEYSLIDALYMTVITISTVGFKEVHDLTDNGKVFTMLLILTSFGIFGYIVSAVTRFILDGVFRRNLKDYRVARKIEKLSNHVIVCGFGRNGRQASLELIEHEEQVVVIDSKESSIDQIRMIPELLFIQGDATLEEILTLANISKAKALITAIPDDAANVYVCLTARELNPEIRIISRSSKLQSDNKLKRAGANNVIMPDLLGGQQMAKLVAQPDVVEFVDKILLQSIKGVNLMEVSCSKLATCFVGRSILDLNVRNVSGANIIGLKDDEGNYIYNPSPHIILDQKFQLFVLGDARQLKRLKELLTTGK</sequence>
<keyword evidence="6" id="KW-1185">Reference proteome</keyword>
<dbReference type="Gene3D" id="3.40.50.720">
    <property type="entry name" value="NAD(P)-binding Rossmann-like Domain"/>
    <property type="match status" value="1"/>
</dbReference>
<feature type="transmembrane region" description="Helical" evidence="2">
    <location>
        <begin position="71"/>
        <end position="96"/>
    </location>
</feature>